<evidence type="ECO:0000313" key="4">
    <source>
        <dbReference type="Proteomes" id="UP000694621"/>
    </source>
</evidence>
<dbReference type="AlphaFoldDB" id="A0A8B9L865"/>
<dbReference type="InterPro" id="IPR027417">
    <property type="entry name" value="P-loop_NTPase"/>
</dbReference>
<proteinExistence type="predicted"/>
<evidence type="ECO:0000259" key="2">
    <source>
        <dbReference type="Pfam" id="PF24564"/>
    </source>
</evidence>
<feature type="domain" description="Dynamin N-terminal" evidence="1">
    <location>
        <begin position="39"/>
        <end position="263"/>
    </location>
</feature>
<evidence type="ECO:0000313" key="3">
    <source>
        <dbReference type="Ensembl" id="ENSAMXP00005046907.1"/>
    </source>
</evidence>
<evidence type="ECO:0000259" key="1">
    <source>
        <dbReference type="Pfam" id="PF00350"/>
    </source>
</evidence>
<evidence type="ECO:0008006" key="5">
    <source>
        <dbReference type="Google" id="ProtNLM"/>
    </source>
</evidence>
<accession>A0A8B9L865</accession>
<dbReference type="Ensembl" id="ENSAMXT00005050949.1">
    <property type="protein sequence ID" value="ENSAMXP00005046907.1"/>
    <property type="gene ID" value="ENSAMXG00005021576.1"/>
</dbReference>
<dbReference type="Pfam" id="PF00350">
    <property type="entry name" value="Dynamin_N"/>
    <property type="match status" value="1"/>
</dbReference>
<protein>
    <recommendedName>
        <fullName evidence="5">Nuclear GTPase SLIP-GC-like</fullName>
    </recommendedName>
</protein>
<dbReference type="InterPro" id="IPR056024">
    <property type="entry name" value="DUF7605"/>
</dbReference>
<sequence>MTSVDQQLLDQLSNLGKFIEYIRENISKLNTGTAKKTTVGVFGKTGAGKSSLINAILGEKDLLPSGTLSACTSVIIQIEANTTDSNYTAEIEFISKEAWESELNTTILNVLREDAEERDNEVINTAKEKITALYGENGLSMTLENLMKDEHFSEIPEFLSERTKVKEIVCENASDLSDEIACYIQHDDSHPGECYWPVVKCVTIKVPNCKDFLEHIVLVDLPGTGDYNKSRDQMWRSKLRDCSTVWIVSEINRAGSDSDAWKLLASSISDLAQRGECRSISFICTKTDDLNAQDYMRARKLTQDNLQITPEEMCIMHRNEAAKEMMKKNFNQRHTLFKHFNCDDEFLSVYTVSSREFTKENSVLKPEQTEIPKLRDHLKKYNNSHTNDTERHYISGALGILSLIQGSKESNDAMMDEKSELYKNLEKELQKAFDPLVEYCQEIRSSLEELLLKGAKEAEEKCYAIAKKIIEPRIDGRKFGRTLTALCENDGYYRTKAGETGDLNRSLAEPMEQKIAQTFTNFFTVQETENSLLAKIDKFSFIPEVLISKNKNSPVLRHMLKFLQTEEMKLKTELKEKIIKQKKELYNIPSQCIKTTLQQGYRSAAEYSGTGAMRRKQDVLLKLIETSKSTMFQKARREMLDELYETLNFTKEIRTTLKKSMEYALRNANTLPTIDISAELEELKKL</sequence>
<dbReference type="InterPro" id="IPR045063">
    <property type="entry name" value="Dynamin_N"/>
</dbReference>
<feature type="domain" description="DUF7605" evidence="2">
    <location>
        <begin position="482"/>
        <end position="625"/>
    </location>
</feature>
<dbReference type="InterPro" id="IPR053082">
    <property type="entry name" value="Nuclear_GTPase_SLIP-GC"/>
</dbReference>
<dbReference type="SUPFAM" id="SSF52540">
    <property type="entry name" value="P-loop containing nucleoside triphosphate hydrolases"/>
    <property type="match status" value="1"/>
</dbReference>
<name>A0A8B9L865_ASTMX</name>
<dbReference type="Proteomes" id="UP000694621">
    <property type="component" value="Unplaced"/>
</dbReference>
<reference evidence="3" key="1">
    <citation type="submission" date="2025-08" db="UniProtKB">
        <authorList>
            <consortium name="Ensembl"/>
        </authorList>
    </citation>
    <scope>IDENTIFICATION</scope>
</reference>
<dbReference type="Pfam" id="PF24564">
    <property type="entry name" value="DUF7605"/>
    <property type="match status" value="1"/>
</dbReference>
<dbReference type="PANTHER" id="PTHR47308">
    <property type="entry name" value="NUCLEAR GTPASE SLIP-GC"/>
    <property type="match status" value="1"/>
</dbReference>
<organism evidence="3 4">
    <name type="scientific">Astyanax mexicanus</name>
    <name type="common">Blind cave fish</name>
    <name type="synonym">Astyanax fasciatus mexicanus</name>
    <dbReference type="NCBI Taxonomy" id="7994"/>
    <lineage>
        <taxon>Eukaryota</taxon>
        <taxon>Metazoa</taxon>
        <taxon>Chordata</taxon>
        <taxon>Craniata</taxon>
        <taxon>Vertebrata</taxon>
        <taxon>Euteleostomi</taxon>
        <taxon>Actinopterygii</taxon>
        <taxon>Neopterygii</taxon>
        <taxon>Teleostei</taxon>
        <taxon>Ostariophysi</taxon>
        <taxon>Characiformes</taxon>
        <taxon>Characoidei</taxon>
        <taxon>Acestrorhamphidae</taxon>
        <taxon>Acestrorhamphinae</taxon>
        <taxon>Astyanax</taxon>
    </lineage>
</organism>
<dbReference type="GO" id="GO:0003924">
    <property type="term" value="F:GTPase activity"/>
    <property type="evidence" value="ECO:0007669"/>
    <property type="project" value="TreeGrafter"/>
</dbReference>
<dbReference type="PANTHER" id="PTHR47308:SF1">
    <property type="entry name" value="NUCLEAR GTPASE SLIP-GC"/>
    <property type="match status" value="1"/>
</dbReference>
<dbReference type="Gene3D" id="3.40.50.300">
    <property type="entry name" value="P-loop containing nucleotide triphosphate hydrolases"/>
    <property type="match status" value="1"/>
</dbReference>